<dbReference type="GO" id="GO:0008168">
    <property type="term" value="F:methyltransferase activity"/>
    <property type="evidence" value="ECO:0007669"/>
    <property type="project" value="UniProtKB-KW"/>
</dbReference>
<sequence>MPDVSPQREITMTDAAPPANAAQIDYWNAKAGETWARFQEQLDRQIAPLGDAGIRALAPQPGERILDIGCGCGQTTLALATEVTPGGSVLGLDISKPMLDVARKRAVGVPNVAFRDADAQTDDFGRNGFDAVFSRFGVMFFADPTAAFANIATKLVEGGRLTFVCWRPLAENDWMRVPLEAALPLLPPLPPSDPLAPGPFAFANPDRVHAILSGSGWHSVNIEKYDAEIGSGDLAATVDMTFRVGPLGMALRENPDRVAPVAEAVRKALASYDGPDGVKLPAAVWIVQAMRA</sequence>
<dbReference type="Proteomes" id="UP000297737">
    <property type="component" value="Unassembled WGS sequence"/>
</dbReference>
<dbReference type="PANTHER" id="PTHR43861">
    <property type="entry name" value="TRANS-ACONITATE 2-METHYLTRANSFERASE-RELATED"/>
    <property type="match status" value="1"/>
</dbReference>
<dbReference type="Pfam" id="PF13649">
    <property type="entry name" value="Methyltransf_25"/>
    <property type="match status" value="1"/>
</dbReference>
<comment type="caution">
    <text evidence="4">The sequence shown here is derived from an EMBL/GenBank/DDBJ whole genome shotgun (WGS) entry which is preliminary data.</text>
</comment>
<evidence type="ECO:0000259" key="3">
    <source>
        <dbReference type="Pfam" id="PF13649"/>
    </source>
</evidence>
<gene>
    <name evidence="4" type="ORF">EUV02_11210</name>
</gene>
<keyword evidence="1 4" id="KW-0489">Methyltransferase</keyword>
<dbReference type="CDD" id="cd02440">
    <property type="entry name" value="AdoMet_MTases"/>
    <property type="match status" value="1"/>
</dbReference>
<keyword evidence="2 4" id="KW-0808">Transferase</keyword>
<accession>A0A4Y9ENQ8</accession>
<keyword evidence="5" id="KW-1185">Reference proteome</keyword>
<dbReference type="InterPro" id="IPR029063">
    <property type="entry name" value="SAM-dependent_MTases_sf"/>
</dbReference>
<dbReference type="InterPro" id="IPR041698">
    <property type="entry name" value="Methyltransf_25"/>
</dbReference>
<name>A0A4Y9ENQ8_9SPHN</name>
<feature type="domain" description="Methyltransferase" evidence="3">
    <location>
        <begin position="65"/>
        <end position="159"/>
    </location>
</feature>
<dbReference type="GO" id="GO:0032259">
    <property type="term" value="P:methylation"/>
    <property type="evidence" value="ECO:0007669"/>
    <property type="project" value="UniProtKB-KW"/>
</dbReference>
<dbReference type="SUPFAM" id="SSF53335">
    <property type="entry name" value="S-adenosyl-L-methionine-dependent methyltransferases"/>
    <property type="match status" value="1"/>
</dbReference>
<protein>
    <submittedName>
        <fullName evidence="4">Methyltransferase domain-containing protein</fullName>
    </submittedName>
</protein>
<evidence type="ECO:0000256" key="2">
    <source>
        <dbReference type="ARBA" id="ARBA00022679"/>
    </source>
</evidence>
<reference evidence="4 5" key="1">
    <citation type="submission" date="2019-02" db="EMBL/GenBank/DDBJ databases">
        <title>Polymorphobacter sp. isolated from the lake at the Tibet of China.</title>
        <authorList>
            <person name="Li A."/>
        </authorList>
    </citation>
    <scope>NUCLEOTIDE SEQUENCE [LARGE SCALE GENOMIC DNA]</scope>
    <source>
        <strain evidence="4 5">DJ1R-1</strain>
    </source>
</reference>
<organism evidence="4 5">
    <name type="scientific">Glacieibacterium arshaanense</name>
    <dbReference type="NCBI Taxonomy" id="2511025"/>
    <lineage>
        <taxon>Bacteria</taxon>
        <taxon>Pseudomonadati</taxon>
        <taxon>Pseudomonadota</taxon>
        <taxon>Alphaproteobacteria</taxon>
        <taxon>Sphingomonadales</taxon>
        <taxon>Sphingosinicellaceae</taxon>
        <taxon>Glacieibacterium</taxon>
    </lineage>
</organism>
<proteinExistence type="predicted"/>
<dbReference type="Gene3D" id="3.40.50.150">
    <property type="entry name" value="Vaccinia Virus protein VP39"/>
    <property type="match status" value="1"/>
</dbReference>
<evidence type="ECO:0000313" key="4">
    <source>
        <dbReference type="EMBL" id="TFU03706.1"/>
    </source>
</evidence>
<dbReference type="AlphaFoldDB" id="A0A4Y9ENQ8"/>
<evidence type="ECO:0000256" key="1">
    <source>
        <dbReference type="ARBA" id="ARBA00022603"/>
    </source>
</evidence>
<evidence type="ECO:0000313" key="5">
    <source>
        <dbReference type="Proteomes" id="UP000297737"/>
    </source>
</evidence>
<dbReference type="PANTHER" id="PTHR43861:SF1">
    <property type="entry name" value="TRANS-ACONITATE 2-METHYLTRANSFERASE"/>
    <property type="match status" value="1"/>
</dbReference>
<dbReference type="OrthoDB" id="9777638at2"/>
<dbReference type="EMBL" id="SIHO01000002">
    <property type="protein sequence ID" value="TFU03706.1"/>
    <property type="molecule type" value="Genomic_DNA"/>
</dbReference>